<feature type="transmembrane region" description="Helical" evidence="2">
    <location>
        <begin position="12"/>
        <end position="31"/>
    </location>
</feature>
<dbReference type="InterPro" id="IPR011042">
    <property type="entry name" value="6-blade_b-propeller_TolB-like"/>
</dbReference>
<dbReference type="InterPro" id="IPR011659">
    <property type="entry name" value="WD40"/>
</dbReference>
<dbReference type="SUPFAM" id="SSF52964">
    <property type="entry name" value="TolB, N-terminal domain"/>
    <property type="match status" value="1"/>
</dbReference>
<comment type="caution">
    <text evidence="3">The sequence shown here is derived from an EMBL/GenBank/DDBJ whole genome shotgun (WGS) entry which is preliminary data.</text>
</comment>
<dbReference type="AlphaFoldDB" id="A0A948S111"/>
<evidence type="ECO:0000256" key="1">
    <source>
        <dbReference type="ARBA" id="ARBA00009820"/>
    </source>
</evidence>
<evidence type="ECO:0000256" key="2">
    <source>
        <dbReference type="SAM" id="Phobius"/>
    </source>
</evidence>
<sequence length="450" mass="50320">MIKRRVTHRKELGLIFSIAMGISFLAGSAAGQSEIQMEIRSGESFRIPILLEPIQGDESSISPEMMQDLEHTLINDLLFTDLFRVLIGTRETSWSDPNAADEEEGLPPQPQAIVSTFLEIKEGNLILNGKLEDYATAREIFASRYRVEKKMERWAAHNLSDDITRYLTGEPGVGQTRIAFVGKRGEDSDLMLIDWDGQRISPVTELSSIIVSSTWSPDGRKIAFTTYHTGAPSLAGVDLEDSSLFFISQESGLNSSPAWSPRGDRIAFTLSRDGNAEIYTARPNGSDKRRVTHSPKIDTAPVWSPSGRQLAFTSDRSGRPQIYTMDGDGANLQRITFWGSWNDSPDWAPNGDRIVFAGYIDGSFDLFIIRPDGSGLRRLTQHPGDCENPRWAPDSRHVVYSRREGQDRRLWILDVESLRERSLTPSGLTAYNPAWSPLMKATSRGARWNP</sequence>
<dbReference type="Gene3D" id="2.120.10.60">
    <property type="entry name" value="Tricorn protease N-terminal domain"/>
    <property type="match status" value="1"/>
</dbReference>
<evidence type="ECO:0008006" key="5">
    <source>
        <dbReference type="Google" id="ProtNLM"/>
    </source>
</evidence>
<gene>
    <name evidence="3" type="ORF">KJ970_18310</name>
</gene>
<name>A0A948S111_UNCEI</name>
<dbReference type="Gene3D" id="2.120.10.30">
    <property type="entry name" value="TolB, C-terminal domain"/>
    <property type="match status" value="1"/>
</dbReference>
<comment type="similarity">
    <text evidence="1">Belongs to the TolB family.</text>
</comment>
<dbReference type="SUPFAM" id="SSF69304">
    <property type="entry name" value="Tricorn protease N-terminal domain"/>
    <property type="match status" value="1"/>
</dbReference>
<dbReference type="Proteomes" id="UP000777784">
    <property type="component" value="Unassembled WGS sequence"/>
</dbReference>
<dbReference type="EMBL" id="JAHJDP010000104">
    <property type="protein sequence ID" value="MBU2692877.1"/>
    <property type="molecule type" value="Genomic_DNA"/>
</dbReference>
<dbReference type="Pfam" id="PF07676">
    <property type="entry name" value="PD40"/>
    <property type="match status" value="5"/>
</dbReference>
<accession>A0A948S111</accession>
<proteinExistence type="inferred from homology"/>
<organism evidence="3 4">
    <name type="scientific">Eiseniibacteriota bacterium</name>
    <dbReference type="NCBI Taxonomy" id="2212470"/>
    <lineage>
        <taxon>Bacteria</taxon>
        <taxon>Candidatus Eiseniibacteriota</taxon>
    </lineage>
</organism>
<keyword evidence="2" id="KW-0812">Transmembrane</keyword>
<keyword evidence="2" id="KW-0472">Membrane</keyword>
<protein>
    <recommendedName>
        <fullName evidence="5">Tol-Pal system beta propeller repeat protein TolB</fullName>
    </recommendedName>
</protein>
<dbReference type="Gene3D" id="3.40.50.10070">
    <property type="entry name" value="TolB, N-terminal domain"/>
    <property type="match status" value="1"/>
</dbReference>
<dbReference type="PANTHER" id="PTHR36842">
    <property type="entry name" value="PROTEIN TOLB HOMOLOG"/>
    <property type="match status" value="1"/>
</dbReference>
<evidence type="ECO:0000313" key="3">
    <source>
        <dbReference type="EMBL" id="MBU2692877.1"/>
    </source>
</evidence>
<reference evidence="3" key="1">
    <citation type="submission" date="2021-05" db="EMBL/GenBank/DDBJ databases">
        <title>Energy efficiency and biological interactions define the core microbiome of deep oligotrophic groundwater.</title>
        <authorList>
            <person name="Mehrshad M."/>
            <person name="Lopez-Fernandez M."/>
            <person name="Bell E."/>
            <person name="Bernier-Latmani R."/>
            <person name="Bertilsson S."/>
            <person name="Dopson M."/>
        </authorList>
    </citation>
    <scope>NUCLEOTIDE SEQUENCE</scope>
    <source>
        <strain evidence="3">Modern_marine.mb.64</strain>
    </source>
</reference>
<evidence type="ECO:0000313" key="4">
    <source>
        <dbReference type="Proteomes" id="UP000777784"/>
    </source>
</evidence>
<keyword evidence="2" id="KW-1133">Transmembrane helix</keyword>
<dbReference type="PANTHER" id="PTHR36842:SF1">
    <property type="entry name" value="PROTEIN TOLB"/>
    <property type="match status" value="1"/>
</dbReference>